<feature type="transmembrane region" description="Helical" evidence="5">
    <location>
        <begin position="137"/>
        <end position="154"/>
    </location>
</feature>
<protein>
    <recommendedName>
        <fullName evidence="7">HIG1 domain-containing protein</fullName>
    </recommendedName>
</protein>
<evidence type="ECO:0000256" key="1">
    <source>
        <dbReference type="ARBA" id="ARBA00004173"/>
    </source>
</evidence>
<dbReference type="AlphaFoldDB" id="A0A1X6PG31"/>
<proteinExistence type="predicted"/>
<evidence type="ECO:0000256" key="6">
    <source>
        <dbReference type="SAM" id="SignalP"/>
    </source>
</evidence>
<organism evidence="8 9">
    <name type="scientific">Porphyra umbilicalis</name>
    <name type="common">Purple laver</name>
    <name type="synonym">Red alga</name>
    <dbReference type="NCBI Taxonomy" id="2786"/>
    <lineage>
        <taxon>Eukaryota</taxon>
        <taxon>Rhodophyta</taxon>
        <taxon>Bangiophyceae</taxon>
        <taxon>Bangiales</taxon>
        <taxon>Bangiaceae</taxon>
        <taxon>Porphyra</taxon>
    </lineage>
</organism>
<keyword evidence="3 5" id="KW-1133">Transmembrane helix</keyword>
<evidence type="ECO:0000256" key="2">
    <source>
        <dbReference type="ARBA" id="ARBA00022692"/>
    </source>
</evidence>
<evidence type="ECO:0000313" key="9">
    <source>
        <dbReference type="Proteomes" id="UP000218209"/>
    </source>
</evidence>
<keyword evidence="9" id="KW-1185">Reference proteome</keyword>
<gene>
    <name evidence="8" type="ORF">BU14_0072s0073</name>
</gene>
<feature type="chain" id="PRO_5012146092" description="HIG1 domain-containing protein" evidence="6">
    <location>
        <begin position="22"/>
        <end position="166"/>
    </location>
</feature>
<keyword evidence="6" id="KW-0732">Signal</keyword>
<sequence>MNTHRSGRLLWLGVIASGVAAHYGGKAYSRVKNAELAAKTAAYQERLAGRAPPLADAADAESPAAPDAPAAPAAAAAAASVKKAPLDIDVFADERRREAAAGGALSTAGVVVGSAAAVAFAFNAFSKNAAPNKLMHMRIVMQGLAVGGLAALAVKETVWDTRQERS</sequence>
<dbReference type="InterPro" id="IPR007667">
    <property type="entry name" value="Hypoxia_induced_domain"/>
</dbReference>
<comment type="subcellular location">
    <subcellularLocation>
        <location evidence="1">Mitochondrion</location>
    </subcellularLocation>
</comment>
<evidence type="ECO:0000256" key="4">
    <source>
        <dbReference type="ARBA" id="ARBA00023136"/>
    </source>
</evidence>
<keyword evidence="2 5" id="KW-0812">Transmembrane</keyword>
<keyword evidence="4 5" id="KW-0472">Membrane</keyword>
<feature type="transmembrane region" description="Helical" evidence="5">
    <location>
        <begin position="104"/>
        <end position="125"/>
    </location>
</feature>
<dbReference type="GO" id="GO:0005739">
    <property type="term" value="C:mitochondrion"/>
    <property type="evidence" value="ECO:0007669"/>
    <property type="project" value="UniProtKB-SubCell"/>
</dbReference>
<dbReference type="Proteomes" id="UP000218209">
    <property type="component" value="Unassembled WGS sequence"/>
</dbReference>
<evidence type="ECO:0000313" key="8">
    <source>
        <dbReference type="EMBL" id="OSX79715.1"/>
    </source>
</evidence>
<accession>A0A1X6PG31</accession>
<feature type="domain" description="HIG1" evidence="7">
    <location>
        <begin position="114"/>
        <end position="151"/>
    </location>
</feature>
<evidence type="ECO:0000256" key="3">
    <source>
        <dbReference type="ARBA" id="ARBA00022989"/>
    </source>
</evidence>
<reference evidence="8 9" key="1">
    <citation type="submission" date="2017-03" db="EMBL/GenBank/DDBJ databases">
        <title>WGS assembly of Porphyra umbilicalis.</title>
        <authorList>
            <person name="Brawley S.H."/>
            <person name="Blouin N.A."/>
            <person name="Ficko-Blean E."/>
            <person name="Wheeler G.L."/>
            <person name="Lohr M."/>
            <person name="Goodson H.V."/>
            <person name="Jenkins J.W."/>
            <person name="Blaby-Haas C.E."/>
            <person name="Helliwell K.E."/>
            <person name="Chan C."/>
            <person name="Marriage T."/>
            <person name="Bhattacharya D."/>
            <person name="Klein A.S."/>
            <person name="Badis Y."/>
            <person name="Brodie J."/>
            <person name="Cao Y."/>
            <person name="Collen J."/>
            <person name="Dittami S.M."/>
            <person name="Gachon C.M."/>
            <person name="Green B.R."/>
            <person name="Karpowicz S."/>
            <person name="Kim J.W."/>
            <person name="Kudahl U."/>
            <person name="Lin S."/>
            <person name="Michel G."/>
            <person name="Mittag M."/>
            <person name="Olson B.J."/>
            <person name="Pangilinan J."/>
            <person name="Peng Y."/>
            <person name="Qiu H."/>
            <person name="Shu S."/>
            <person name="Singer J.T."/>
            <person name="Smith A.G."/>
            <person name="Sprecher B.N."/>
            <person name="Wagner V."/>
            <person name="Wang W."/>
            <person name="Wang Z.-Y."/>
            <person name="Yan J."/>
            <person name="Yarish C."/>
            <person name="Zoeuner-Riek S."/>
            <person name="Zhuang Y."/>
            <person name="Zou Y."/>
            <person name="Lindquist E.A."/>
            <person name="Grimwood J."/>
            <person name="Barry K."/>
            <person name="Rokhsar D.S."/>
            <person name="Schmutz J."/>
            <person name="Stiller J.W."/>
            <person name="Grossman A.R."/>
            <person name="Prochnik S.E."/>
        </authorList>
    </citation>
    <scope>NUCLEOTIDE SEQUENCE [LARGE SCALE GENOMIC DNA]</scope>
    <source>
        <strain evidence="8">4086291</strain>
    </source>
</reference>
<dbReference type="EMBL" id="KV918787">
    <property type="protein sequence ID" value="OSX79715.1"/>
    <property type="molecule type" value="Genomic_DNA"/>
</dbReference>
<dbReference type="Pfam" id="PF04588">
    <property type="entry name" value="HIG_1_N"/>
    <property type="match status" value="1"/>
</dbReference>
<evidence type="ECO:0000256" key="5">
    <source>
        <dbReference type="SAM" id="Phobius"/>
    </source>
</evidence>
<name>A0A1X6PG31_PORUM</name>
<evidence type="ECO:0000259" key="7">
    <source>
        <dbReference type="Pfam" id="PF04588"/>
    </source>
</evidence>
<feature type="signal peptide" evidence="6">
    <location>
        <begin position="1"/>
        <end position="21"/>
    </location>
</feature>